<comment type="caution">
    <text evidence="2">The sequence shown here is derived from an EMBL/GenBank/DDBJ whole genome shotgun (WGS) entry which is preliminary data.</text>
</comment>
<feature type="transmembrane region" description="Helical" evidence="1">
    <location>
        <begin position="327"/>
        <end position="350"/>
    </location>
</feature>
<proteinExistence type="predicted"/>
<dbReference type="Proteomes" id="UP000823913">
    <property type="component" value="Unassembled WGS sequence"/>
</dbReference>
<feature type="transmembrane region" description="Helical" evidence="1">
    <location>
        <begin position="59"/>
        <end position="82"/>
    </location>
</feature>
<accession>A0A9D1E5L3</accession>
<organism evidence="2 3">
    <name type="scientific">Candidatus Coproplasma avicola</name>
    <dbReference type="NCBI Taxonomy" id="2840744"/>
    <lineage>
        <taxon>Bacteria</taxon>
        <taxon>Bacillati</taxon>
        <taxon>Bacillota</taxon>
        <taxon>Clostridia</taxon>
        <taxon>Eubacteriales</taxon>
        <taxon>Candidatus Coproplasma</taxon>
    </lineage>
</organism>
<feature type="transmembrane region" description="Helical" evidence="1">
    <location>
        <begin position="6"/>
        <end position="26"/>
    </location>
</feature>
<feature type="transmembrane region" description="Helical" evidence="1">
    <location>
        <begin position="282"/>
        <end position="307"/>
    </location>
</feature>
<reference evidence="2" key="1">
    <citation type="submission" date="2020-10" db="EMBL/GenBank/DDBJ databases">
        <authorList>
            <person name="Gilroy R."/>
        </authorList>
    </citation>
    <scope>NUCLEOTIDE SEQUENCE</scope>
    <source>
        <strain evidence="2">ChiW16-3235</strain>
    </source>
</reference>
<dbReference type="EMBL" id="DVHK01000058">
    <property type="protein sequence ID" value="HIR66880.1"/>
    <property type="molecule type" value="Genomic_DNA"/>
</dbReference>
<gene>
    <name evidence="2" type="ORF">IAB94_02385</name>
</gene>
<protein>
    <submittedName>
        <fullName evidence="2">Uncharacterized protein</fullName>
    </submittedName>
</protein>
<sequence>MELYIIITIVVACVLAAIGLIVGFCLGYIRLSCWGGTVVGTALICLLVDRTNVVPEGDWHGIIMLAVAAGTMLVLTLLCNLVRRYLARQVNKSKQLSFYRQHDEIEDNEESILIALDKGDKKAYRRHSSRRFSQKRGAWGVVDRVFGALTLTINIFTAVALVASLALIIIDSAEITVARDALLDFYQSAFWQGEGSALAIDMLVISLMCVCVRSGYNGGILSALSAIIIIALIGGAGYLAYYLVFDVQAFASATQGVYDSLLAAPLANVQESLSGAGLTPEVLGGVIVTAGLFVIFLIPAIIISIFIPRAFDKLRNFATVEVVDGALGAIILTAVIFGILLFLGALVWQIHDLEGFEIFNSYMANSYVANGLYGDNGITTLTFMQNLPLRQWVGLE</sequence>
<dbReference type="AlphaFoldDB" id="A0A9D1E5L3"/>
<evidence type="ECO:0000313" key="2">
    <source>
        <dbReference type="EMBL" id="HIR66880.1"/>
    </source>
</evidence>
<evidence type="ECO:0000256" key="1">
    <source>
        <dbReference type="SAM" id="Phobius"/>
    </source>
</evidence>
<feature type="transmembrane region" description="Helical" evidence="1">
    <location>
        <begin position="219"/>
        <end position="244"/>
    </location>
</feature>
<keyword evidence="1" id="KW-0812">Transmembrane</keyword>
<name>A0A9D1E5L3_9FIRM</name>
<feature type="transmembrane region" description="Helical" evidence="1">
    <location>
        <begin position="33"/>
        <end position="53"/>
    </location>
</feature>
<keyword evidence="1" id="KW-0472">Membrane</keyword>
<reference evidence="2" key="2">
    <citation type="journal article" date="2021" name="PeerJ">
        <title>Extensive microbial diversity within the chicken gut microbiome revealed by metagenomics and culture.</title>
        <authorList>
            <person name="Gilroy R."/>
            <person name="Ravi A."/>
            <person name="Getino M."/>
            <person name="Pursley I."/>
            <person name="Horton D.L."/>
            <person name="Alikhan N.F."/>
            <person name="Baker D."/>
            <person name="Gharbi K."/>
            <person name="Hall N."/>
            <person name="Watson M."/>
            <person name="Adriaenssens E.M."/>
            <person name="Foster-Nyarko E."/>
            <person name="Jarju S."/>
            <person name="Secka A."/>
            <person name="Antonio M."/>
            <person name="Oren A."/>
            <person name="Chaudhuri R.R."/>
            <person name="La Ragione R."/>
            <person name="Hildebrand F."/>
            <person name="Pallen M.J."/>
        </authorList>
    </citation>
    <scope>NUCLEOTIDE SEQUENCE</scope>
    <source>
        <strain evidence="2">ChiW16-3235</strain>
    </source>
</reference>
<feature type="transmembrane region" description="Helical" evidence="1">
    <location>
        <begin position="190"/>
        <end position="212"/>
    </location>
</feature>
<keyword evidence="1" id="KW-1133">Transmembrane helix</keyword>
<feature type="transmembrane region" description="Helical" evidence="1">
    <location>
        <begin position="145"/>
        <end position="170"/>
    </location>
</feature>
<evidence type="ECO:0000313" key="3">
    <source>
        <dbReference type="Proteomes" id="UP000823913"/>
    </source>
</evidence>